<dbReference type="Gene3D" id="3.40.190.170">
    <property type="entry name" value="Bacterial extracellular solute-binding protein, family 7"/>
    <property type="match status" value="1"/>
</dbReference>
<protein>
    <submittedName>
        <fullName evidence="3">TRAP-type C4-dicarboxylate transport system, substrate-binding protein</fullName>
    </submittedName>
</protein>
<dbReference type="AlphaFoldDB" id="A0A1X7NF69"/>
<gene>
    <name evidence="3" type="ORF">SAMN02982922_1735</name>
</gene>
<keyword evidence="1 2" id="KW-0732">Signal</keyword>
<dbReference type="Pfam" id="PF03480">
    <property type="entry name" value="DctP"/>
    <property type="match status" value="1"/>
</dbReference>
<sequence length="347" mass="37650">MKLFNMGRSLALALALAMPLSVPAIAQDVEIRYSNWLPNGYFLFEKVIKPWMAEVEKVTEGRVTFKLTPKPVGTVLASYDTIADGLADASAIVPAYTVGRFIPNDGIELPWLGDDMEKRSVALWNAYENFLAPAGVFKEIKVIAMFPTNTAHIATTGKGIEKIEDFKGLKLRSPTQATTQAMELLGIVPVLKPISEVYEMAAGGIIDGVATNADSVVGFKLQDVMKNMIFLEGGLAATTTMVGMNKATWNRISEKDRQAIDAISGMAFGKAVAAANHANQEWALGEMEKNGIKVVKASPELMQQIRDVTAPVRTAWIEQAKAAGFTQAEAMLEAFQKDYDATLSSPK</sequence>
<evidence type="ECO:0000313" key="3">
    <source>
        <dbReference type="EMBL" id="SMH36353.1"/>
    </source>
</evidence>
<dbReference type="GO" id="GO:0055085">
    <property type="term" value="P:transmembrane transport"/>
    <property type="evidence" value="ECO:0007669"/>
    <property type="project" value="InterPro"/>
</dbReference>
<dbReference type="InterPro" id="IPR018389">
    <property type="entry name" value="DctP_fam"/>
</dbReference>
<keyword evidence="4" id="KW-1185">Reference proteome</keyword>
<dbReference type="Proteomes" id="UP000193083">
    <property type="component" value="Unassembled WGS sequence"/>
</dbReference>
<evidence type="ECO:0000256" key="1">
    <source>
        <dbReference type="ARBA" id="ARBA00022729"/>
    </source>
</evidence>
<organism evidence="3 4">
    <name type="scientific">Mesorhizobium australicum</name>
    <dbReference type="NCBI Taxonomy" id="536018"/>
    <lineage>
        <taxon>Bacteria</taxon>
        <taxon>Pseudomonadati</taxon>
        <taxon>Pseudomonadota</taxon>
        <taxon>Alphaproteobacteria</taxon>
        <taxon>Hyphomicrobiales</taxon>
        <taxon>Phyllobacteriaceae</taxon>
        <taxon>Mesorhizobium</taxon>
    </lineage>
</organism>
<dbReference type="EMBL" id="FXBL01000004">
    <property type="protein sequence ID" value="SMH36353.1"/>
    <property type="molecule type" value="Genomic_DNA"/>
</dbReference>
<reference evidence="4" key="1">
    <citation type="submission" date="2017-04" db="EMBL/GenBank/DDBJ databases">
        <authorList>
            <person name="Varghese N."/>
            <person name="Submissions S."/>
        </authorList>
    </citation>
    <scope>NUCLEOTIDE SEQUENCE [LARGE SCALE GENOMIC DNA]</scope>
    <source>
        <strain evidence="4">B5P</strain>
    </source>
</reference>
<dbReference type="PANTHER" id="PTHR33376">
    <property type="match status" value="1"/>
</dbReference>
<name>A0A1X7NF69_9HYPH</name>
<proteinExistence type="predicted"/>
<accession>A0A1X7NF69</accession>
<evidence type="ECO:0000256" key="2">
    <source>
        <dbReference type="SAM" id="SignalP"/>
    </source>
</evidence>
<feature type="signal peptide" evidence="2">
    <location>
        <begin position="1"/>
        <end position="26"/>
    </location>
</feature>
<dbReference type="OrthoDB" id="7822595at2"/>
<dbReference type="RefSeq" id="WP_085463804.1">
    <property type="nucleotide sequence ID" value="NZ_FXBL01000004.1"/>
</dbReference>
<evidence type="ECO:0000313" key="4">
    <source>
        <dbReference type="Proteomes" id="UP000193083"/>
    </source>
</evidence>
<dbReference type="PANTHER" id="PTHR33376:SF15">
    <property type="entry name" value="BLL6794 PROTEIN"/>
    <property type="match status" value="1"/>
</dbReference>
<dbReference type="CDD" id="cd13665">
    <property type="entry name" value="PBP2_TRAP_Dctp3_4"/>
    <property type="match status" value="1"/>
</dbReference>
<dbReference type="NCBIfam" id="NF037995">
    <property type="entry name" value="TRAP_S1"/>
    <property type="match status" value="1"/>
</dbReference>
<feature type="chain" id="PRO_5012733603" evidence="2">
    <location>
        <begin position="27"/>
        <end position="347"/>
    </location>
</feature>
<dbReference type="InterPro" id="IPR038404">
    <property type="entry name" value="TRAP_DctP_sf"/>
</dbReference>